<feature type="compositionally biased region" description="Basic and acidic residues" evidence="1">
    <location>
        <begin position="48"/>
        <end position="64"/>
    </location>
</feature>
<comment type="caution">
    <text evidence="2">The sequence shown here is derived from an EMBL/GenBank/DDBJ whole genome shotgun (WGS) entry which is preliminary data.</text>
</comment>
<evidence type="ECO:0000313" key="3">
    <source>
        <dbReference type="Proteomes" id="UP000229315"/>
    </source>
</evidence>
<evidence type="ECO:0000313" key="2">
    <source>
        <dbReference type="EMBL" id="PIR84999.1"/>
    </source>
</evidence>
<organism evidence="2 3">
    <name type="scientific">Candidatus Kaiserbacteria bacterium CG10_big_fil_rev_8_21_14_0_10_45_20</name>
    <dbReference type="NCBI Taxonomy" id="1974607"/>
    <lineage>
        <taxon>Bacteria</taxon>
        <taxon>Candidatus Kaiseribacteriota</taxon>
    </lineage>
</organism>
<feature type="region of interest" description="Disordered" evidence="1">
    <location>
        <begin position="45"/>
        <end position="64"/>
    </location>
</feature>
<dbReference type="Proteomes" id="UP000229315">
    <property type="component" value="Unassembled WGS sequence"/>
</dbReference>
<evidence type="ECO:0000256" key="1">
    <source>
        <dbReference type="SAM" id="MobiDB-lite"/>
    </source>
</evidence>
<gene>
    <name evidence="2" type="ORF">COU15_03065</name>
</gene>
<reference evidence="3" key="1">
    <citation type="submission" date="2017-09" db="EMBL/GenBank/DDBJ databases">
        <title>Depth-based differentiation of microbial function through sediment-hosted aquifers and enrichment of novel symbionts in the deep terrestrial subsurface.</title>
        <authorList>
            <person name="Probst A.J."/>
            <person name="Ladd B."/>
            <person name="Jarett J.K."/>
            <person name="Geller-Mcgrath D.E."/>
            <person name="Sieber C.M.K."/>
            <person name="Emerson J.B."/>
            <person name="Anantharaman K."/>
            <person name="Thomas B.C."/>
            <person name="Malmstrom R."/>
            <person name="Stieglmeier M."/>
            <person name="Klingl A."/>
            <person name="Woyke T."/>
            <person name="Ryan C.M."/>
            <person name="Banfield J.F."/>
        </authorList>
    </citation>
    <scope>NUCLEOTIDE SEQUENCE [LARGE SCALE GENOMIC DNA]</scope>
</reference>
<name>A0A2H0UF11_9BACT</name>
<accession>A0A2H0UF11</accession>
<proteinExistence type="predicted"/>
<sequence length="64" mass="7646">MKNGEKMTKKEIDALVQPKPKVSRKEWEKRRAGEAIWSWIDRLAQDATNRETDRRRRENNHQGA</sequence>
<protein>
    <submittedName>
        <fullName evidence="2">Uncharacterized protein</fullName>
    </submittedName>
</protein>
<dbReference type="EMBL" id="PFBH01000018">
    <property type="protein sequence ID" value="PIR84999.1"/>
    <property type="molecule type" value="Genomic_DNA"/>
</dbReference>
<dbReference type="AlphaFoldDB" id="A0A2H0UF11"/>